<gene>
    <name evidence="13" type="ORF">GIB67_002666</name>
</gene>
<dbReference type="InterPro" id="IPR008271">
    <property type="entry name" value="Ser/Thr_kinase_AS"/>
</dbReference>
<evidence type="ECO:0000256" key="9">
    <source>
        <dbReference type="ARBA" id="ARBA00047899"/>
    </source>
</evidence>
<dbReference type="GO" id="GO:0005524">
    <property type="term" value="F:ATP binding"/>
    <property type="evidence" value="ECO:0007669"/>
    <property type="project" value="UniProtKB-KW"/>
</dbReference>
<dbReference type="Gene3D" id="1.10.510.10">
    <property type="entry name" value="Transferase(Phosphotransferase) domain 1"/>
    <property type="match status" value="2"/>
</dbReference>
<evidence type="ECO:0000256" key="7">
    <source>
        <dbReference type="ARBA" id="ARBA00022777"/>
    </source>
</evidence>
<keyword evidence="7" id="KW-0418">Kinase</keyword>
<evidence type="ECO:0000256" key="8">
    <source>
        <dbReference type="ARBA" id="ARBA00022840"/>
    </source>
</evidence>
<evidence type="ECO:0000256" key="3">
    <source>
        <dbReference type="ARBA" id="ARBA00022527"/>
    </source>
</evidence>
<organism evidence="13 14">
    <name type="scientific">Kingdonia uniflora</name>
    <dbReference type="NCBI Taxonomy" id="39325"/>
    <lineage>
        <taxon>Eukaryota</taxon>
        <taxon>Viridiplantae</taxon>
        <taxon>Streptophyta</taxon>
        <taxon>Embryophyta</taxon>
        <taxon>Tracheophyta</taxon>
        <taxon>Spermatophyta</taxon>
        <taxon>Magnoliopsida</taxon>
        <taxon>Ranunculales</taxon>
        <taxon>Circaeasteraceae</taxon>
        <taxon>Kingdonia</taxon>
    </lineage>
</organism>
<evidence type="ECO:0000256" key="2">
    <source>
        <dbReference type="ARBA" id="ARBA00012513"/>
    </source>
</evidence>
<dbReference type="PROSITE" id="PS50011">
    <property type="entry name" value="PROTEIN_KINASE_DOM"/>
    <property type="match status" value="1"/>
</dbReference>
<dbReference type="PANTHER" id="PTHR45637">
    <property type="entry name" value="FLIPPASE KINASE 1-RELATED"/>
    <property type="match status" value="1"/>
</dbReference>
<dbReference type="InterPro" id="IPR000961">
    <property type="entry name" value="AGC-kinase_C"/>
</dbReference>
<dbReference type="Pfam" id="PF00069">
    <property type="entry name" value="Pkinase"/>
    <property type="match status" value="2"/>
</dbReference>
<comment type="caution">
    <text evidence="13">The sequence shown here is derived from an EMBL/GenBank/DDBJ whole genome shotgun (WGS) entry which is preliminary data.</text>
</comment>
<evidence type="ECO:0000313" key="14">
    <source>
        <dbReference type="Proteomes" id="UP000541444"/>
    </source>
</evidence>
<dbReference type="FunFam" id="1.10.510.10:FF:000024">
    <property type="entry name" value="Probable serine/threonine-protein kinase cot-1"/>
    <property type="match status" value="1"/>
</dbReference>
<dbReference type="PROSITE" id="PS51285">
    <property type="entry name" value="AGC_KINASE_CTER"/>
    <property type="match status" value="1"/>
</dbReference>
<dbReference type="GO" id="GO:0004674">
    <property type="term" value="F:protein serine/threonine kinase activity"/>
    <property type="evidence" value="ECO:0007669"/>
    <property type="project" value="UniProtKB-KW"/>
</dbReference>
<dbReference type="EC" id="2.7.11.1" evidence="2"/>
<evidence type="ECO:0000256" key="10">
    <source>
        <dbReference type="ARBA" id="ARBA00048679"/>
    </source>
</evidence>
<protein>
    <recommendedName>
        <fullName evidence="2">non-specific serine/threonine protein kinase</fullName>
        <ecNumber evidence="2">2.7.11.1</ecNumber>
    </recommendedName>
</protein>
<comment type="catalytic activity">
    <reaction evidence="9">
        <text>L-threonyl-[protein] + ATP = O-phospho-L-threonyl-[protein] + ADP + H(+)</text>
        <dbReference type="Rhea" id="RHEA:46608"/>
        <dbReference type="Rhea" id="RHEA-COMP:11060"/>
        <dbReference type="Rhea" id="RHEA-COMP:11605"/>
        <dbReference type="ChEBI" id="CHEBI:15378"/>
        <dbReference type="ChEBI" id="CHEBI:30013"/>
        <dbReference type="ChEBI" id="CHEBI:30616"/>
        <dbReference type="ChEBI" id="CHEBI:61977"/>
        <dbReference type="ChEBI" id="CHEBI:456216"/>
        <dbReference type="EC" id="2.7.11.1"/>
    </reaction>
</comment>
<accession>A0A7J7LJT4</accession>
<evidence type="ECO:0000259" key="11">
    <source>
        <dbReference type="PROSITE" id="PS50011"/>
    </source>
</evidence>
<reference evidence="13 14" key="1">
    <citation type="journal article" date="2020" name="IScience">
        <title>Genome Sequencing of the Endangered Kingdonia uniflora (Circaeasteraceae, Ranunculales) Reveals Potential Mechanisms of Evolutionary Specialization.</title>
        <authorList>
            <person name="Sun Y."/>
            <person name="Deng T."/>
            <person name="Zhang A."/>
            <person name="Moore M.J."/>
            <person name="Landis J.B."/>
            <person name="Lin N."/>
            <person name="Zhang H."/>
            <person name="Zhang X."/>
            <person name="Huang J."/>
            <person name="Zhang X."/>
            <person name="Sun H."/>
            <person name="Wang H."/>
        </authorList>
    </citation>
    <scope>NUCLEOTIDE SEQUENCE [LARGE SCALE GENOMIC DNA]</scope>
    <source>
        <strain evidence="13">TB1705</strain>
        <tissue evidence="13">Leaf</tissue>
    </source>
</reference>
<comment type="similarity">
    <text evidence="1">Belongs to the protein kinase superfamily. AGC Ser/Thr protein kinase family.</text>
</comment>
<feature type="domain" description="AGC-kinase C-terminal" evidence="12">
    <location>
        <begin position="322"/>
        <end position="380"/>
    </location>
</feature>
<keyword evidence="5" id="KW-0808">Transferase</keyword>
<dbReference type="OrthoDB" id="432483at2759"/>
<dbReference type="Gene3D" id="3.30.200.20">
    <property type="entry name" value="Phosphorylase Kinase, domain 1"/>
    <property type="match status" value="1"/>
</dbReference>
<keyword evidence="6" id="KW-0547">Nucleotide-binding</keyword>
<evidence type="ECO:0000256" key="4">
    <source>
        <dbReference type="ARBA" id="ARBA00022553"/>
    </source>
</evidence>
<evidence type="ECO:0000256" key="6">
    <source>
        <dbReference type="ARBA" id="ARBA00022741"/>
    </source>
</evidence>
<dbReference type="SMART" id="SM00220">
    <property type="entry name" value="S_TKc"/>
    <property type="match status" value="1"/>
</dbReference>
<name>A0A7J7LJT4_9MAGN</name>
<proteinExistence type="inferred from homology"/>
<dbReference type="AlphaFoldDB" id="A0A7J7LJT4"/>
<comment type="catalytic activity">
    <reaction evidence="10">
        <text>L-seryl-[protein] + ATP = O-phospho-L-seryl-[protein] + ADP + H(+)</text>
        <dbReference type="Rhea" id="RHEA:17989"/>
        <dbReference type="Rhea" id="RHEA-COMP:9863"/>
        <dbReference type="Rhea" id="RHEA-COMP:11604"/>
        <dbReference type="ChEBI" id="CHEBI:15378"/>
        <dbReference type="ChEBI" id="CHEBI:29999"/>
        <dbReference type="ChEBI" id="CHEBI:30616"/>
        <dbReference type="ChEBI" id="CHEBI:83421"/>
        <dbReference type="ChEBI" id="CHEBI:456216"/>
        <dbReference type="EC" id="2.7.11.1"/>
    </reaction>
</comment>
<keyword evidence="3" id="KW-0723">Serine/threonine-protein kinase</keyword>
<keyword evidence="8" id="KW-0067">ATP-binding</keyword>
<dbReference type="SUPFAM" id="SSF56112">
    <property type="entry name" value="Protein kinase-like (PK-like)"/>
    <property type="match status" value="1"/>
</dbReference>
<dbReference type="PROSITE" id="PS00108">
    <property type="entry name" value="PROTEIN_KINASE_ST"/>
    <property type="match status" value="1"/>
</dbReference>
<evidence type="ECO:0000313" key="13">
    <source>
        <dbReference type="EMBL" id="KAF6142802.1"/>
    </source>
</evidence>
<feature type="domain" description="Protein kinase" evidence="11">
    <location>
        <begin position="16"/>
        <end position="321"/>
    </location>
</feature>
<dbReference type="Proteomes" id="UP000541444">
    <property type="component" value="Unassembled WGS sequence"/>
</dbReference>
<keyword evidence="4" id="KW-0597">Phosphoprotein</keyword>
<evidence type="ECO:0000259" key="12">
    <source>
        <dbReference type="PROSITE" id="PS51285"/>
    </source>
</evidence>
<evidence type="ECO:0000256" key="5">
    <source>
        <dbReference type="ARBA" id="ARBA00022679"/>
    </source>
</evidence>
<evidence type="ECO:0000256" key="1">
    <source>
        <dbReference type="ARBA" id="ARBA00009903"/>
    </source>
</evidence>
<dbReference type="InterPro" id="IPR011009">
    <property type="entry name" value="Kinase-like_dom_sf"/>
</dbReference>
<sequence length="380" mass="43766">MGMEEEQQLLASLSDLEVQSFLGRGAKGVVFLVKPPKSKSLALKVISREELMKKKNEKSKEVVLRQILFERDFLKMFDHPLLPKLRGEIVIDEIVGLAIDYCPGGDLRTLMKRQTEKMFSYDKIRFYAAEIVLALEYLHGLNIVYRDLKPDNIMIQENGHVMIVDFDLCTILSPKPLQLANIVTTTDRKTLRQKYLPVSRYFRPVPIQLASNKIIEPAKSEKLKSMSMAGTEHYISPEILLRKGHDYSVDWWGLGILLYEMLYGKHPFSGNTSKETFDQILVKEPNLEGDQTALRDLIAKLLKKDPLERITLEGIKSHRFFEGVDWEKILDISRPPYIPTNEMNIMEETEKIDVVSFIRECYLADAMEDIEIGKTAKQKN</sequence>
<dbReference type="InterPro" id="IPR000719">
    <property type="entry name" value="Prot_kinase_dom"/>
</dbReference>
<dbReference type="EMBL" id="JACGCM010002238">
    <property type="protein sequence ID" value="KAF6142802.1"/>
    <property type="molecule type" value="Genomic_DNA"/>
</dbReference>
<keyword evidence="14" id="KW-1185">Reference proteome</keyword>
<dbReference type="GO" id="GO:0007010">
    <property type="term" value="P:cytoskeleton organization"/>
    <property type="evidence" value="ECO:0007669"/>
    <property type="project" value="UniProtKB-ARBA"/>
</dbReference>